<dbReference type="Proteomes" id="UP000516314">
    <property type="component" value="Chromosome 4"/>
</dbReference>
<protein>
    <submittedName>
        <fullName evidence="2">(thale cress) hypothetical protein</fullName>
    </submittedName>
</protein>
<dbReference type="EMBL" id="LR881469">
    <property type="protein sequence ID" value="CAD5327519.1"/>
    <property type="molecule type" value="Genomic_DNA"/>
</dbReference>
<gene>
    <name evidence="2" type="ORF">AT9943_LOCUS15217</name>
</gene>
<dbReference type="PANTHER" id="PTHR45463">
    <property type="entry name" value="OS09G0392200 PROTEIN"/>
    <property type="match status" value="1"/>
</dbReference>
<reference evidence="2 3" key="1">
    <citation type="submission" date="2020-09" db="EMBL/GenBank/DDBJ databases">
        <authorList>
            <person name="Ashkenazy H."/>
        </authorList>
    </citation>
    <scope>NUCLEOTIDE SEQUENCE [LARGE SCALE GENOMIC DNA]</scope>
    <source>
        <strain evidence="3">cv. Cdm-0</strain>
    </source>
</reference>
<dbReference type="SUPFAM" id="SSF81383">
    <property type="entry name" value="F-box domain"/>
    <property type="match status" value="1"/>
</dbReference>
<dbReference type="InterPro" id="IPR005174">
    <property type="entry name" value="KIB1-4_b-propeller"/>
</dbReference>
<sequence length="161" mass="18189">MSYLVLKDNIRASAVCRAWRKAAESVRVVEKHPWVISFPRHYGVTILFDPLGRKSYTLNLPELVGTDVCYSKDGWLLMRRSSLVDMFFLNPYTRELINLPKCELSFQAVAFSSAPTSAFAFLEQLSGLLKIFLALMDLSRTCIAILSMPMVTSIASARKVF</sequence>
<dbReference type="Gene3D" id="1.20.1280.50">
    <property type="match status" value="1"/>
</dbReference>
<feature type="domain" description="KIB1-4 beta-propeller" evidence="1">
    <location>
        <begin position="50"/>
        <end position="117"/>
    </location>
</feature>
<evidence type="ECO:0000259" key="1">
    <source>
        <dbReference type="Pfam" id="PF03478"/>
    </source>
</evidence>
<evidence type="ECO:0000313" key="3">
    <source>
        <dbReference type="Proteomes" id="UP000516314"/>
    </source>
</evidence>
<dbReference type="PANTHER" id="PTHR45463:SF4">
    <property type="entry name" value="REGULATION PROTEIN, PUTATIVE-RELATED"/>
    <property type="match status" value="1"/>
</dbReference>
<proteinExistence type="predicted"/>
<evidence type="ECO:0000313" key="2">
    <source>
        <dbReference type="EMBL" id="CAD5327519.1"/>
    </source>
</evidence>
<organism evidence="2 3">
    <name type="scientific">Arabidopsis thaliana</name>
    <name type="common">Mouse-ear cress</name>
    <dbReference type="NCBI Taxonomy" id="3702"/>
    <lineage>
        <taxon>Eukaryota</taxon>
        <taxon>Viridiplantae</taxon>
        <taxon>Streptophyta</taxon>
        <taxon>Embryophyta</taxon>
        <taxon>Tracheophyta</taxon>
        <taxon>Spermatophyta</taxon>
        <taxon>Magnoliopsida</taxon>
        <taxon>eudicotyledons</taxon>
        <taxon>Gunneridae</taxon>
        <taxon>Pentapetalae</taxon>
        <taxon>rosids</taxon>
        <taxon>malvids</taxon>
        <taxon>Brassicales</taxon>
        <taxon>Brassicaceae</taxon>
        <taxon>Camelineae</taxon>
        <taxon>Arabidopsis</taxon>
    </lineage>
</organism>
<dbReference type="AlphaFoldDB" id="A0A7G2EW90"/>
<accession>A0A7G2EW90</accession>
<dbReference type="InterPro" id="IPR036047">
    <property type="entry name" value="F-box-like_dom_sf"/>
</dbReference>
<dbReference type="Pfam" id="PF03478">
    <property type="entry name" value="Beta-prop_KIB1-4"/>
    <property type="match status" value="1"/>
</dbReference>
<name>A0A7G2EW90_ARATH</name>